<dbReference type="InterPro" id="IPR050718">
    <property type="entry name" value="ApaG-like"/>
</dbReference>
<evidence type="ECO:0000259" key="2">
    <source>
        <dbReference type="PROSITE" id="PS51087"/>
    </source>
</evidence>
<dbReference type="PROSITE" id="PS51087">
    <property type="entry name" value="APAG"/>
    <property type="match status" value="1"/>
</dbReference>
<protein>
    <recommendedName>
        <fullName evidence="1">Protein ApaG</fullName>
    </recommendedName>
</protein>
<feature type="domain" description="ApaG" evidence="2">
    <location>
        <begin position="3"/>
        <end position="128"/>
    </location>
</feature>
<evidence type="ECO:0000256" key="1">
    <source>
        <dbReference type="ARBA" id="ARBA00017693"/>
    </source>
</evidence>
<dbReference type="Gene3D" id="2.60.40.1470">
    <property type="entry name" value="ApaG domain"/>
    <property type="match status" value="1"/>
</dbReference>
<proteinExistence type="inferred from homology"/>
<evidence type="ECO:0000313" key="3">
    <source>
        <dbReference type="EMBL" id="KEQ29726.1"/>
    </source>
</evidence>
<dbReference type="Pfam" id="PF04379">
    <property type="entry name" value="DUF525"/>
    <property type="match status" value="1"/>
</dbReference>
<dbReference type="AlphaFoldDB" id="A0A081PGA3"/>
<name>A0A081PGA3_9SPHI</name>
<dbReference type="PANTHER" id="PTHR47191">
    <property type="entry name" value="OS05G0170800 PROTEIN"/>
    <property type="match status" value="1"/>
</dbReference>
<dbReference type="InterPro" id="IPR023065">
    <property type="entry name" value="Uncharacterised_ApaG"/>
</dbReference>
<dbReference type="NCBIfam" id="NF003967">
    <property type="entry name" value="PRK05461.1"/>
    <property type="match status" value="1"/>
</dbReference>
<dbReference type="InterPro" id="IPR036767">
    <property type="entry name" value="ApaG_sf"/>
</dbReference>
<dbReference type="Proteomes" id="UP000028007">
    <property type="component" value="Unassembled WGS sequence"/>
</dbReference>
<dbReference type="PANTHER" id="PTHR47191:SF2">
    <property type="entry name" value="OS05G0170800 PROTEIN"/>
    <property type="match status" value="1"/>
</dbReference>
<dbReference type="InterPro" id="IPR007474">
    <property type="entry name" value="ApaG_domain"/>
</dbReference>
<dbReference type="RefSeq" id="WP_037441170.1">
    <property type="nucleotide sequence ID" value="NZ_JNFF01000062.1"/>
</dbReference>
<comment type="caution">
    <text evidence="3">The sequence shown here is derived from an EMBL/GenBank/DDBJ whole genome shotgun (WGS) entry which is preliminary data.</text>
</comment>
<dbReference type="OrthoDB" id="9795226at2"/>
<evidence type="ECO:0000313" key="4">
    <source>
        <dbReference type="Proteomes" id="UP000028007"/>
    </source>
</evidence>
<dbReference type="EMBL" id="JNFF01000062">
    <property type="protein sequence ID" value="KEQ29726.1"/>
    <property type="molecule type" value="Genomic_DNA"/>
</dbReference>
<accession>A0A081PGA3</accession>
<reference evidence="3 4" key="1">
    <citation type="journal article" date="1992" name="Int. J. Syst. Bacteriol.">
        <title>Sphingobacterium antarcticus sp. nov. a Psychrotrophic Bacterium from the Soils of Schirmacher Oasis, Antarctica.</title>
        <authorList>
            <person name="Shivaji S."/>
            <person name="Ray M.K."/>
            <person name="Rao N.S."/>
            <person name="Saiserr L."/>
            <person name="Jagannadham M.V."/>
            <person name="Kumar G.S."/>
            <person name="Reddy G."/>
            <person name="Bhargava P.M."/>
        </authorList>
    </citation>
    <scope>NUCLEOTIDE SEQUENCE [LARGE SCALE GENOMIC DNA]</scope>
    <source>
        <strain evidence="3 4">4BY</strain>
    </source>
</reference>
<organism evidence="3 4">
    <name type="scientific">Pedobacter antarcticus 4BY</name>
    <dbReference type="NCBI Taxonomy" id="1358423"/>
    <lineage>
        <taxon>Bacteria</taxon>
        <taxon>Pseudomonadati</taxon>
        <taxon>Bacteroidota</taxon>
        <taxon>Sphingobacteriia</taxon>
        <taxon>Sphingobacteriales</taxon>
        <taxon>Sphingobacteriaceae</taxon>
        <taxon>Pedobacter</taxon>
    </lineage>
</organism>
<dbReference type="HAMAP" id="MF_00791">
    <property type="entry name" value="ApaG"/>
    <property type="match status" value="1"/>
</dbReference>
<keyword evidence="4" id="KW-1185">Reference proteome</keyword>
<dbReference type="eggNOG" id="COG2967">
    <property type="taxonomic scope" value="Bacteria"/>
</dbReference>
<dbReference type="SUPFAM" id="SSF110069">
    <property type="entry name" value="ApaG-like"/>
    <property type="match status" value="1"/>
</dbReference>
<gene>
    <name evidence="3" type="ORF">N180_05605</name>
</gene>
<sequence length="128" mass="14662">MVTAITEGIKISVVTIYQEEYSNPDKEHYMFAYQITIENLTDYTIQLMRRQWFIFDSNGSRREVEGEGVVGLQPVINPGDTYSYVSGCNLSSDIGTMSGNYQMYRSADESSFLVDIPEFELIVPYRLN</sequence>